<gene>
    <name evidence="5" type="ORF">MJA45_08130</name>
</gene>
<dbReference type="AlphaFoldDB" id="A0AA96LGR9"/>
<protein>
    <submittedName>
        <fullName evidence="5">Spo0B domain-containing protein</fullName>
    </submittedName>
</protein>
<keyword evidence="1" id="KW-0597">Phosphoprotein</keyword>
<reference evidence="5 6" key="1">
    <citation type="submission" date="2022-02" db="EMBL/GenBank/DDBJ databases">
        <title>Paenibacillus sp. MBLB1776 Whole Genome Shotgun Sequencing.</title>
        <authorList>
            <person name="Hwang C.Y."/>
            <person name="Cho E.-S."/>
            <person name="Seo M.-J."/>
        </authorList>
    </citation>
    <scope>NUCLEOTIDE SEQUENCE [LARGE SCALE GENOMIC DNA]</scope>
    <source>
        <strain evidence="5 6">MBLB1776</strain>
    </source>
</reference>
<dbReference type="SUPFAM" id="SSF55890">
    <property type="entry name" value="Sporulation response regulatory protein Spo0B"/>
    <property type="match status" value="1"/>
</dbReference>
<dbReference type="KEGG" id="paun:MJA45_08130"/>
<evidence type="ECO:0000259" key="4">
    <source>
        <dbReference type="Pfam" id="PF14689"/>
    </source>
</evidence>
<dbReference type="Pfam" id="PF14689">
    <property type="entry name" value="SPOB_a"/>
    <property type="match status" value="1"/>
</dbReference>
<dbReference type="EMBL" id="CP130318">
    <property type="protein sequence ID" value="WNQ12983.1"/>
    <property type="molecule type" value="Genomic_DNA"/>
</dbReference>
<dbReference type="RefSeq" id="WP_315606763.1">
    <property type="nucleotide sequence ID" value="NZ_CP130318.1"/>
</dbReference>
<dbReference type="InterPro" id="IPR039506">
    <property type="entry name" value="SPOB_a"/>
</dbReference>
<evidence type="ECO:0000313" key="5">
    <source>
        <dbReference type="EMBL" id="WNQ12983.1"/>
    </source>
</evidence>
<dbReference type="Gene3D" id="1.10.287.130">
    <property type="match status" value="1"/>
</dbReference>
<evidence type="ECO:0000256" key="3">
    <source>
        <dbReference type="ARBA" id="ARBA00022777"/>
    </source>
</evidence>
<evidence type="ECO:0000256" key="2">
    <source>
        <dbReference type="ARBA" id="ARBA00022679"/>
    </source>
</evidence>
<keyword evidence="6" id="KW-1185">Reference proteome</keyword>
<dbReference type="InterPro" id="IPR016120">
    <property type="entry name" value="Sig_transdc_His_kin_SpoOB"/>
</dbReference>
<sequence>MKRWSSLQRPAVALIVASLAGLAAVPMDWPYRVILALLGLLGLLGWRRSVQEQGKHREAAENNRLIKAMNEYRHDWMNDFQVLFGYIRLKKYDKLLDYMDKINADAYRESYVSKLGLPSLIVYFYSYRTDKKAMELEIEIEREIVLTKLPLDSEKAGELIRRTVELFRENAVEGEPNVLSLAFDLEEEGLLLDFVYTGVMDKANLRQGLEGLRDSYPDGTQLEHNEEDEGAAVTIRLPFHNQ</sequence>
<feature type="domain" description="SpoOB alpha-helical" evidence="4">
    <location>
        <begin position="60"/>
        <end position="115"/>
    </location>
</feature>
<accession>A0AA96LGR9</accession>
<keyword evidence="3" id="KW-0418">Kinase</keyword>
<keyword evidence="2" id="KW-0808">Transferase</keyword>
<organism evidence="5 6">
    <name type="scientific">Paenibacillus aurantius</name>
    <dbReference type="NCBI Taxonomy" id="2918900"/>
    <lineage>
        <taxon>Bacteria</taxon>
        <taxon>Bacillati</taxon>
        <taxon>Bacillota</taxon>
        <taxon>Bacilli</taxon>
        <taxon>Bacillales</taxon>
        <taxon>Paenibacillaceae</taxon>
        <taxon>Paenibacillus</taxon>
    </lineage>
</organism>
<dbReference type="GO" id="GO:0000155">
    <property type="term" value="F:phosphorelay sensor kinase activity"/>
    <property type="evidence" value="ECO:0007669"/>
    <property type="project" value="InterPro"/>
</dbReference>
<proteinExistence type="predicted"/>
<dbReference type="Proteomes" id="UP001305702">
    <property type="component" value="Chromosome"/>
</dbReference>
<evidence type="ECO:0000313" key="6">
    <source>
        <dbReference type="Proteomes" id="UP001305702"/>
    </source>
</evidence>
<evidence type="ECO:0000256" key="1">
    <source>
        <dbReference type="ARBA" id="ARBA00022553"/>
    </source>
</evidence>
<name>A0AA96LGR9_9BACL</name>